<keyword evidence="5 7" id="KW-0472">Membrane</keyword>
<gene>
    <name evidence="8" type="ORF">ACFQ2S_12340</name>
</gene>
<dbReference type="Pfam" id="PF00474">
    <property type="entry name" value="SSF"/>
    <property type="match status" value="1"/>
</dbReference>
<feature type="transmembrane region" description="Helical" evidence="7">
    <location>
        <begin position="312"/>
        <end position="335"/>
    </location>
</feature>
<reference evidence="9" key="1">
    <citation type="journal article" date="2019" name="Int. J. Syst. Evol. Microbiol.">
        <title>The Global Catalogue of Microorganisms (GCM) 10K type strain sequencing project: providing services to taxonomists for standard genome sequencing and annotation.</title>
        <authorList>
            <consortium name="The Broad Institute Genomics Platform"/>
            <consortium name="The Broad Institute Genome Sequencing Center for Infectious Disease"/>
            <person name="Wu L."/>
            <person name="Ma J."/>
        </authorList>
    </citation>
    <scope>NUCLEOTIDE SEQUENCE [LARGE SCALE GENOMIC DNA]</scope>
    <source>
        <strain evidence="9">CCUG 60524</strain>
    </source>
</reference>
<keyword evidence="9" id="KW-1185">Reference proteome</keyword>
<dbReference type="PROSITE" id="PS50283">
    <property type="entry name" value="NA_SOLUT_SYMP_3"/>
    <property type="match status" value="1"/>
</dbReference>
<protein>
    <recommendedName>
        <fullName evidence="10">Transporter</fullName>
    </recommendedName>
</protein>
<evidence type="ECO:0000256" key="1">
    <source>
        <dbReference type="ARBA" id="ARBA00004141"/>
    </source>
</evidence>
<dbReference type="InterPro" id="IPR038377">
    <property type="entry name" value="Na/Glc_symporter_sf"/>
</dbReference>
<feature type="transmembrane region" description="Helical" evidence="7">
    <location>
        <begin position="191"/>
        <end position="209"/>
    </location>
</feature>
<feature type="transmembrane region" description="Helical" evidence="7">
    <location>
        <begin position="474"/>
        <end position="494"/>
    </location>
</feature>
<keyword evidence="4 7" id="KW-1133">Transmembrane helix</keyword>
<evidence type="ECO:0000256" key="6">
    <source>
        <dbReference type="RuleBase" id="RU362091"/>
    </source>
</evidence>
<comment type="subcellular location">
    <subcellularLocation>
        <location evidence="1">Membrane</location>
        <topology evidence="1">Multi-pass membrane protein</topology>
    </subcellularLocation>
</comment>
<feature type="transmembrane region" description="Helical" evidence="7">
    <location>
        <begin position="162"/>
        <end position="184"/>
    </location>
</feature>
<comment type="caution">
    <text evidence="8">The sequence shown here is derived from an EMBL/GenBank/DDBJ whole genome shotgun (WGS) entry which is preliminary data.</text>
</comment>
<feature type="transmembrane region" description="Helical" evidence="7">
    <location>
        <begin position="269"/>
        <end position="286"/>
    </location>
</feature>
<feature type="transmembrane region" description="Helical" evidence="7">
    <location>
        <begin position="433"/>
        <end position="454"/>
    </location>
</feature>
<proteinExistence type="inferred from homology"/>
<feature type="transmembrane region" description="Helical" evidence="7">
    <location>
        <begin position="81"/>
        <end position="102"/>
    </location>
</feature>
<evidence type="ECO:0000313" key="9">
    <source>
        <dbReference type="Proteomes" id="UP001597108"/>
    </source>
</evidence>
<evidence type="ECO:0008006" key="10">
    <source>
        <dbReference type="Google" id="ProtNLM"/>
    </source>
</evidence>
<dbReference type="Proteomes" id="UP001597108">
    <property type="component" value="Unassembled WGS sequence"/>
</dbReference>
<dbReference type="PANTHER" id="PTHR11819:SF195">
    <property type="entry name" value="SODIUM_GLUCOSE COTRANSPORTER 4"/>
    <property type="match status" value="1"/>
</dbReference>
<keyword evidence="3 7" id="KW-0812">Transmembrane</keyword>
<feature type="transmembrane region" description="Helical" evidence="7">
    <location>
        <begin position="372"/>
        <end position="394"/>
    </location>
</feature>
<accession>A0ABW3IQX9</accession>
<evidence type="ECO:0000256" key="2">
    <source>
        <dbReference type="ARBA" id="ARBA00006434"/>
    </source>
</evidence>
<comment type="similarity">
    <text evidence="2 6">Belongs to the sodium:solute symporter (SSF) (TC 2.A.21) family.</text>
</comment>
<feature type="transmembrane region" description="Helical" evidence="7">
    <location>
        <begin position="537"/>
        <end position="555"/>
    </location>
</feature>
<feature type="transmembrane region" description="Helical" evidence="7">
    <location>
        <begin position="16"/>
        <end position="34"/>
    </location>
</feature>
<feature type="transmembrane region" description="Helical" evidence="7">
    <location>
        <begin position="128"/>
        <end position="156"/>
    </location>
</feature>
<dbReference type="PANTHER" id="PTHR11819">
    <property type="entry name" value="SOLUTE CARRIER FAMILY 5"/>
    <property type="match status" value="1"/>
</dbReference>
<feature type="transmembrane region" description="Helical" evidence="7">
    <location>
        <begin position="229"/>
        <end position="248"/>
    </location>
</feature>
<dbReference type="RefSeq" id="WP_386074844.1">
    <property type="nucleotide sequence ID" value="NZ_JBHTJT010000021.1"/>
</dbReference>
<evidence type="ECO:0000313" key="8">
    <source>
        <dbReference type="EMBL" id="MFD0980439.1"/>
    </source>
</evidence>
<dbReference type="InterPro" id="IPR001734">
    <property type="entry name" value="Na/solute_symporter"/>
</dbReference>
<feature type="transmembrane region" description="Helical" evidence="7">
    <location>
        <begin position="50"/>
        <end position="69"/>
    </location>
</feature>
<evidence type="ECO:0000256" key="3">
    <source>
        <dbReference type="ARBA" id="ARBA00022692"/>
    </source>
</evidence>
<organism evidence="8 9">
    <name type="scientific">Tropicimonas aquimaris</name>
    <dbReference type="NCBI Taxonomy" id="914152"/>
    <lineage>
        <taxon>Bacteria</taxon>
        <taxon>Pseudomonadati</taxon>
        <taxon>Pseudomonadota</taxon>
        <taxon>Alphaproteobacteria</taxon>
        <taxon>Rhodobacterales</taxon>
        <taxon>Roseobacteraceae</taxon>
        <taxon>Tropicimonas</taxon>
    </lineage>
</organism>
<sequence length="598" mass="65259">METELFASLLERRVDFALVVLYLVFIVAIGFLFSGKSNNPSNYFRGGGKLLWWMTGASAFMVQFSAWTFTGAAGKAYSDGLAVAVIFIGNSIGYFVSFLLVAEMFRQTRCITPVDAIRRRYGPVNEQFFTWAQVPLGVIQAGIWLNGLAIFTSAVFGISIEWTIVITGLVVMFVSLTGGAWAVVASDYVQMLVIMAISVTATVFVAAEFGVTNVVAEFPNDLFTNNMNYVGLFFVWSLMSITKQIFSTNNMYDASRYLVAKDSLNAKKAALLASLLMLAGTFIWFLPPMATAVMDVNLTEAYPTLGSKASDAAYLAFVDFAMPVGMVGIMMAALFSATMSSMDSGLNRSAGIMCMNFYQPVIKRGRATDAELMIVGKVITFLFGLVIVGVGLFIASLKELSLFDIMLQMGSLIQMPILIPLFLAVFVKKVPDWSPWATVVLGVGVSLVSKYVLTPDVISSFTGMEFTGRENSDLVFIVSMFLHLTVTTGFFFWSRRFYAGLSEKRLAEVDAFFEDVTTPVVSEEEVSETDLEQRNKLGTLAIIYGATILLLPLIPQEGSQVPAILGFGLTGGIVLVIGTLLKLSARPSKEQKARTARA</sequence>
<evidence type="ECO:0000256" key="4">
    <source>
        <dbReference type="ARBA" id="ARBA00022989"/>
    </source>
</evidence>
<evidence type="ECO:0000256" key="7">
    <source>
        <dbReference type="SAM" id="Phobius"/>
    </source>
</evidence>
<dbReference type="Gene3D" id="1.20.1730.10">
    <property type="entry name" value="Sodium/glucose cotransporter"/>
    <property type="match status" value="1"/>
</dbReference>
<dbReference type="EMBL" id="JBHTJT010000021">
    <property type="protein sequence ID" value="MFD0980439.1"/>
    <property type="molecule type" value="Genomic_DNA"/>
</dbReference>
<name>A0ABW3IQX9_9RHOB</name>
<evidence type="ECO:0000256" key="5">
    <source>
        <dbReference type="ARBA" id="ARBA00023136"/>
    </source>
</evidence>
<feature type="transmembrane region" description="Helical" evidence="7">
    <location>
        <begin position="561"/>
        <end position="581"/>
    </location>
</feature>
<feature type="transmembrane region" description="Helical" evidence="7">
    <location>
        <begin position="406"/>
        <end position="426"/>
    </location>
</feature>